<dbReference type="Pfam" id="PF02938">
    <property type="entry name" value="GAD"/>
    <property type="match status" value="1"/>
</dbReference>
<dbReference type="InterPro" id="IPR004364">
    <property type="entry name" value="Aa-tRNA-synt_II"/>
</dbReference>
<dbReference type="InterPro" id="IPR004524">
    <property type="entry name" value="Asp-tRNA-ligase_1"/>
</dbReference>
<dbReference type="SUPFAM" id="SSF55681">
    <property type="entry name" value="Class II aaRS and biotin synthetases"/>
    <property type="match status" value="1"/>
</dbReference>
<dbReference type="Gene3D" id="3.30.930.10">
    <property type="entry name" value="Bira Bifunctional Protein, Domain 2"/>
    <property type="match status" value="1"/>
</dbReference>
<name>A0A0F8W1G0_9ZZZZ</name>
<dbReference type="EMBL" id="LAZR01067970">
    <property type="protein sequence ID" value="KKK50542.1"/>
    <property type="molecule type" value="Genomic_DNA"/>
</dbReference>
<dbReference type="InterPro" id="IPR004365">
    <property type="entry name" value="NA-bd_OB_tRNA"/>
</dbReference>
<keyword evidence="3" id="KW-0547">Nucleotide-binding</keyword>
<feature type="domain" description="Aminoacyl-transfer RNA synthetases class-II family profile" evidence="7">
    <location>
        <begin position="131"/>
        <end position="288"/>
    </location>
</feature>
<evidence type="ECO:0000313" key="8">
    <source>
        <dbReference type="EMBL" id="KKK50542.1"/>
    </source>
</evidence>
<dbReference type="NCBIfam" id="TIGR00459">
    <property type="entry name" value="aspS_bact"/>
    <property type="match status" value="1"/>
</dbReference>
<reference evidence="8" key="1">
    <citation type="journal article" date="2015" name="Nature">
        <title>Complex archaea that bridge the gap between prokaryotes and eukaryotes.</title>
        <authorList>
            <person name="Spang A."/>
            <person name="Saw J.H."/>
            <person name="Jorgensen S.L."/>
            <person name="Zaremba-Niedzwiedzka K."/>
            <person name="Martijn J."/>
            <person name="Lind A.E."/>
            <person name="van Eijk R."/>
            <person name="Schleper C."/>
            <person name="Guy L."/>
            <person name="Ettema T.J."/>
        </authorList>
    </citation>
    <scope>NUCLEOTIDE SEQUENCE</scope>
</reference>
<protein>
    <recommendedName>
        <fullName evidence="7">Aminoacyl-transfer RNA synthetases class-II family profile domain-containing protein</fullName>
    </recommendedName>
</protein>
<evidence type="ECO:0000256" key="1">
    <source>
        <dbReference type="ARBA" id="ARBA00006303"/>
    </source>
</evidence>
<proteinExistence type="inferred from homology"/>
<keyword evidence="5" id="KW-0648">Protein biosynthesis</keyword>
<dbReference type="CDD" id="cd04317">
    <property type="entry name" value="EcAspRS_like_N"/>
    <property type="match status" value="1"/>
</dbReference>
<dbReference type="GO" id="GO:0004815">
    <property type="term" value="F:aspartate-tRNA ligase activity"/>
    <property type="evidence" value="ECO:0007669"/>
    <property type="project" value="TreeGrafter"/>
</dbReference>
<dbReference type="InterPro" id="IPR004115">
    <property type="entry name" value="GAD-like_sf"/>
</dbReference>
<sequence length="341" mass="38290">KGESVTLAGWVHRRRDHGGLIFIDLRDHDGLTQVVFNPKDAAEAYAVADTVRGEYVLQVEGTVAHRPEGTENPNLSTGEIEVKAHAATILNESKTPPFYIVEEVDVDELLRLKYRYLDLRREGMHRNIVFRARVVKFIRDWLTERGFTEIETPILTAPTPEGARDYVVPSRVHPGRFYALPQSPQQMKQLLMVAGFERYFQIAHCLRDEDLRADRQPEHTQLDLEASFVTSDDVYTVVEAAVVALWDEAGESVPAPFPRMSFAAAMERYGTDKPDLRFGYTIEDLSDFVRGRGFRAFDAALSEGGRVRGIRVAEGAKLSRKQIDELTDDAKKAGAGGLAML</sequence>
<dbReference type="GO" id="GO:0003676">
    <property type="term" value="F:nucleic acid binding"/>
    <property type="evidence" value="ECO:0007669"/>
    <property type="project" value="InterPro"/>
</dbReference>
<dbReference type="InterPro" id="IPR002312">
    <property type="entry name" value="Asp/Asn-tRNA-synth_IIb"/>
</dbReference>
<dbReference type="GO" id="GO:0006422">
    <property type="term" value="P:aspartyl-tRNA aminoacylation"/>
    <property type="evidence" value="ECO:0007669"/>
    <property type="project" value="TreeGrafter"/>
</dbReference>
<feature type="non-terminal residue" evidence="8">
    <location>
        <position position="1"/>
    </location>
</feature>
<evidence type="ECO:0000256" key="4">
    <source>
        <dbReference type="ARBA" id="ARBA00022840"/>
    </source>
</evidence>
<dbReference type="GO" id="GO:0005737">
    <property type="term" value="C:cytoplasm"/>
    <property type="evidence" value="ECO:0007669"/>
    <property type="project" value="InterPro"/>
</dbReference>
<evidence type="ECO:0000259" key="7">
    <source>
        <dbReference type="PROSITE" id="PS50862"/>
    </source>
</evidence>
<keyword evidence="6" id="KW-0030">Aminoacyl-tRNA synthetase</keyword>
<dbReference type="Pfam" id="PF01336">
    <property type="entry name" value="tRNA_anti-codon"/>
    <property type="match status" value="1"/>
</dbReference>
<keyword evidence="2" id="KW-0436">Ligase</keyword>
<keyword evidence="4" id="KW-0067">ATP-binding</keyword>
<dbReference type="InterPro" id="IPR045864">
    <property type="entry name" value="aa-tRNA-synth_II/BPL/LPL"/>
</dbReference>
<dbReference type="SUPFAM" id="SSF50249">
    <property type="entry name" value="Nucleic acid-binding proteins"/>
    <property type="match status" value="1"/>
</dbReference>
<dbReference type="NCBIfam" id="NF001750">
    <property type="entry name" value="PRK00476.1"/>
    <property type="match status" value="1"/>
</dbReference>
<dbReference type="AlphaFoldDB" id="A0A0F8W1G0"/>
<dbReference type="PRINTS" id="PR01042">
    <property type="entry name" value="TRNASYNTHASP"/>
</dbReference>
<comment type="similarity">
    <text evidence="1">Belongs to the class-II aminoacyl-tRNA synthetase family. Type 1 subfamily.</text>
</comment>
<organism evidence="8">
    <name type="scientific">marine sediment metagenome</name>
    <dbReference type="NCBI Taxonomy" id="412755"/>
    <lineage>
        <taxon>unclassified sequences</taxon>
        <taxon>metagenomes</taxon>
        <taxon>ecological metagenomes</taxon>
    </lineage>
</organism>
<comment type="caution">
    <text evidence="8">The sequence shown here is derived from an EMBL/GenBank/DDBJ whole genome shotgun (WGS) entry which is preliminary data.</text>
</comment>
<dbReference type="GO" id="GO:0005524">
    <property type="term" value="F:ATP binding"/>
    <property type="evidence" value="ECO:0007669"/>
    <property type="project" value="UniProtKB-KW"/>
</dbReference>
<dbReference type="Gene3D" id="3.30.1360.30">
    <property type="entry name" value="GAD-like domain"/>
    <property type="match status" value="1"/>
</dbReference>
<evidence type="ECO:0000256" key="2">
    <source>
        <dbReference type="ARBA" id="ARBA00022598"/>
    </source>
</evidence>
<dbReference type="InterPro" id="IPR006195">
    <property type="entry name" value="aa-tRNA-synth_II"/>
</dbReference>
<evidence type="ECO:0000256" key="6">
    <source>
        <dbReference type="ARBA" id="ARBA00023146"/>
    </source>
</evidence>
<feature type="non-terminal residue" evidence="8">
    <location>
        <position position="341"/>
    </location>
</feature>
<evidence type="ECO:0000256" key="3">
    <source>
        <dbReference type="ARBA" id="ARBA00022741"/>
    </source>
</evidence>
<dbReference type="InterPro" id="IPR012340">
    <property type="entry name" value="NA-bd_OB-fold"/>
</dbReference>
<evidence type="ECO:0000256" key="5">
    <source>
        <dbReference type="ARBA" id="ARBA00022917"/>
    </source>
</evidence>
<dbReference type="Pfam" id="PF00152">
    <property type="entry name" value="tRNA-synt_2"/>
    <property type="match status" value="1"/>
</dbReference>
<dbReference type="PROSITE" id="PS50862">
    <property type="entry name" value="AA_TRNA_LIGASE_II"/>
    <property type="match status" value="1"/>
</dbReference>
<dbReference type="InterPro" id="IPR029351">
    <property type="entry name" value="GAD_dom"/>
</dbReference>
<dbReference type="SUPFAM" id="SSF55261">
    <property type="entry name" value="GAD domain-like"/>
    <property type="match status" value="1"/>
</dbReference>
<dbReference type="PANTHER" id="PTHR22594">
    <property type="entry name" value="ASPARTYL/LYSYL-TRNA SYNTHETASE"/>
    <property type="match status" value="1"/>
</dbReference>
<gene>
    <name evidence="8" type="ORF">LCGC14_3123980</name>
</gene>
<dbReference type="PANTHER" id="PTHR22594:SF5">
    <property type="entry name" value="ASPARTATE--TRNA LIGASE, MITOCHONDRIAL"/>
    <property type="match status" value="1"/>
</dbReference>
<dbReference type="InterPro" id="IPR047089">
    <property type="entry name" value="Asp-tRNA-ligase_1_N"/>
</dbReference>
<accession>A0A0F8W1G0</accession>
<dbReference type="Gene3D" id="2.40.50.140">
    <property type="entry name" value="Nucleic acid-binding proteins"/>
    <property type="match status" value="1"/>
</dbReference>